<sequence length="89" mass="10064">MRLAGRDTLDGPTKHCPGGPKRLRPALDNFLGIVKSHFRDASTEKQTEDRLRLRPGKRFRHPSLPSCPLFATRLEESRKEIALLTSAEN</sequence>
<gene>
    <name evidence="2" type="ORF">DBV15_05512</name>
</gene>
<comment type="caution">
    <text evidence="2">The sequence shown here is derived from an EMBL/GenBank/DDBJ whole genome shotgun (WGS) entry which is preliminary data.</text>
</comment>
<organism evidence="2 3">
    <name type="scientific">Temnothorax longispinosus</name>
    <dbReference type="NCBI Taxonomy" id="300112"/>
    <lineage>
        <taxon>Eukaryota</taxon>
        <taxon>Metazoa</taxon>
        <taxon>Ecdysozoa</taxon>
        <taxon>Arthropoda</taxon>
        <taxon>Hexapoda</taxon>
        <taxon>Insecta</taxon>
        <taxon>Pterygota</taxon>
        <taxon>Neoptera</taxon>
        <taxon>Endopterygota</taxon>
        <taxon>Hymenoptera</taxon>
        <taxon>Apocrita</taxon>
        <taxon>Aculeata</taxon>
        <taxon>Formicoidea</taxon>
        <taxon>Formicidae</taxon>
        <taxon>Myrmicinae</taxon>
        <taxon>Temnothorax</taxon>
    </lineage>
</organism>
<protein>
    <submittedName>
        <fullName evidence="2">Uncharacterized protein</fullName>
    </submittedName>
</protein>
<dbReference type="EMBL" id="QBLH01002819">
    <property type="protein sequence ID" value="TGZ46770.1"/>
    <property type="molecule type" value="Genomic_DNA"/>
</dbReference>
<proteinExistence type="predicted"/>
<evidence type="ECO:0000256" key="1">
    <source>
        <dbReference type="SAM" id="MobiDB-lite"/>
    </source>
</evidence>
<evidence type="ECO:0000313" key="2">
    <source>
        <dbReference type="EMBL" id="TGZ46770.1"/>
    </source>
</evidence>
<feature type="region of interest" description="Disordered" evidence="1">
    <location>
        <begin position="1"/>
        <end position="22"/>
    </location>
</feature>
<feature type="compositionally biased region" description="Basic and acidic residues" evidence="1">
    <location>
        <begin position="1"/>
        <end position="13"/>
    </location>
</feature>
<reference evidence="2 3" key="1">
    <citation type="journal article" date="2019" name="Philos. Trans. R. Soc. Lond., B, Biol. Sci.">
        <title>Ant behaviour and brain gene expression of defending hosts depend on the ecological success of the intruding social parasite.</title>
        <authorList>
            <person name="Kaur R."/>
            <person name="Stoldt M."/>
            <person name="Jongepier E."/>
            <person name="Feldmeyer B."/>
            <person name="Menzel F."/>
            <person name="Bornberg-Bauer E."/>
            <person name="Foitzik S."/>
        </authorList>
    </citation>
    <scope>NUCLEOTIDE SEQUENCE [LARGE SCALE GENOMIC DNA]</scope>
    <source>
        <tissue evidence="2">Whole body</tissue>
    </source>
</reference>
<keyword evidence="3" id="KW-1185">Reference proteome</keyword>
<dbReference type="AlphaFoldDB" id="A0A4S2KCI5"/>
<evidence type="ECO:0000313" key="3">
    <source>
        <dbReference type="Proteomes" id="UP000310200"/>
    </source>
</evidence>
<accession>A0A4S2KCI5</accession>
<name>A0A4S2KCI5_9HYME</name>
<dbReference type="Proteomes" id="UP000310200">
    <property type="component" value="Unassembled WGS sequence"/>
</dbReference>